<accession>A0A1N6M4H3</accession>
<reference evidence="2 3" key="1">
    <citation type="submission" date="2016-12" db="EMBL/GenBank/DDBJ databases">
        <authorList>
            <person name="Song W.-J."/>
            <person name="Kurnit D.M."/>
        </authorList>
    </citation>
    <scope>NUCLEOTIDE SEQUENCE [LARGE SCALE GENOMIC DNA]</scope>
    <source>
        <strain evidence="2 3">CECT 9026</strain>
    </source>
</reference>
<evidence type="ECO:0000313" key="2">
    <source>
        <dbReference type="EMBL" id="SIO94325.1"/>
    </source>
</evidence>
<name>A0A1N6M4H3_9VIBR</name>
<dbReference type="AlphaFoldDB" id="A0A1N6M4H3"/>
<organism evidence="2 3">
    <name type="scientific">Vibrio spartinae</name>
    <dbReference type="NCBI Taxonomy" id="1918945"/>
    <lineage>
        <taxon>Bacteria</taxon>
        <taxon>Pseudomonadati</taxon>
        <taxon>Pseudomonadota</taxon>
        <taxon>Gammaproteobacteria</taxon>
        <taxon>Vibrionales</taxon>
        <taxon>Vibrionaceae</taxon>
        <taxon>Vibrio</taxon>
    </lineage>
</organism>
<dbReference type="Proteomes" id="UP000184774">
    <property type="component" value="Unassembled WGS sequence"/>
</dbReference>
<protein>
    <submittedName>
        <fullName evidence="2">Uncharacterized protein</fullName>
    </submittedName>
</protein>
<feature type="compositionally biased region" description="Low complexity" evidence="1">
    <location>
        <begin position="16"/>
        <end position="29"/>
    </location>
</feature>
<evidence type="ECO:0000256" key="1">
    <source>
        <dbReference type="SAM" id="MobiDB-lite"/>
    </source>
</evidence>
<feature type="region of interest" description="Disordered" evidence="1">
    <location>
        <begin position="1"/>
        <end position="29"/>
    </location>
</feature>
<proteinExistence type="predicted"/>
<dbReference type="EMBL" id="FSSB01000011">
    <property type="protein sequence ID" value="SIO94325.1"/>
    <property type="molecule type" value="Genomic_DNA"/>
</dbReference>
<gene>
    <name evidence="2" type="ORF">VSP9026_02016</name>
</gene>
<sequence length="55" mass="5981">MIQFSGDETDGLYNLSSGEESQSSQQMRSTSCFSDVLAALKDQLFPNINTGDDSD</sequence>
<evidence type="ECO:0000313" key="3">
    <source>
        <dbReference type="Proteomes" id="UP000184774"/>
    </source>
</evidence>